<feature type="transmembrane region" description="Helical" evidence="1">
    <location>
        <begin position="49"/>
        <end position="72"/>
    </location>
</feature>
<keyword evidence="1" id="KW-1133">Transmembrane helix</keyword>
<proteinExistence type="predicted"/>
<evidence type="ECO:0000313" key="2">
    <source>
        <dbReference type="EMBL" id="KIN95175.1"/>
    </source>
</evidence>
<reference evidence="2 3" key="1">
    <citation type="submission" date="2014-04" db="EMBL/GenBank/DDBJ databases">
        <authorList>
            <consortium name="DOE Joint Genome Institute"/>
            <person name="Kuo A."/>
            <person name="Kohler A."/>
            <person name="Costa M.D."/>
            <person name="Nagy L.G."/>
            <person name="Floudas D."/>
            <person name="Copeland A."/>
            <person name="Barry K.W."/>
            <person name="Cichocki N."/>
            <person name="Veneault-Fourrey C."/>
            <person name="LaButti K."/>
            <person name="Lindquist E.A."/>
            <person name="Lipzen A."/>
            <person name="Lundell T."/>
            <person name="Morin E."/>
            <person name="Murat C."/>
            <person name="Sun H."/>
            <person name="Tunlid A."/>
            <person name="Henrissat B."/>
            <person name="Grigoriev I.V."/>
            <person name="Hibbett D.S."/>
            <person name="Martin F."/>
            <person name="Nordberg H.P."/>
            <person name="Cantor M.N."/>
            <person name="Hua S.X."/>
        </authorList>
    </citation>
    <scope>NUCLEOTIDE SEQUENCE [LARGE SCALE GENOMIC DNA]</scope>
    <source>
        <strain evidence="2 3">Marx 270</strain>
    </source>
</reference>
<feature type="transmembrane region" description="Helical" evidence="1">
    <location>
        <begin position="15"/>
        <end position="37"/>
    </location>
</feature>
<keyword evidence="1" id="KW-0472">Membrane</keyword>
<evidence type="ECO:0000313" key="3">
    <source>
        <dbReference type="Proteomes" id="UP000054217"/>
    </source>
</evidence>
<keyword evidence="1" id="KW-0812">Transmembrane</keyword>
<dbReference type="OrthoDB" id="2681164at2759"/>
<protein>
    <submittedName>
        <fullName evidence="2">Uncharacterized protein</fullName>
    </submittedName>
</protein>
<dbReference type="Proteomes" id="UP000054217">
    <property type="component" value="Unassembled WGS sequence"/>
</dbReference>
<dbReference type="InParanoid" id="A0A0C3NHI6"/>
<dbReference type="EMBL" id="KN832074">
    <property type="protein sequence ID" value="KIN95175.1"/>
    <property type="molecule type" value="Genomic_DNA"/>
</dbReference>
<organism evidence="2 3">
    <name type="scientific">Pisolithus tinctorius Marx 270</name>
    <dbReference type="NCBI Taxonomy" id="870435"/>
    <lineage>
        <taxon>Eukaryota</taxon>
        <taxon>Fungi</taxon>
        <taxon>Dikarya</taxon>
        <taxon>Basidiomycota</taxon>
        <taxon>Agaricomycotina</taxon>
        <taxon>Agaricomycetes</taxon>
        <taxon>Agaricomycetidae</taxon>
        <taxon>Boletales</taxon>
        <taxon>Sclerodermatineae</taxon>
        <taxon>Pisolithaceae</taxon>
        <taxon>Pisolithus</taxon>
    </lineage>
</organism>
<evidence type="ECO:0000256" key="1">
    <source>
        <dbReference type="SAM" id="Phobius"/>
    </source>
</evidence>
<name>A0A0C3NHI6_PISTI</name>
<keyword evidence="3" id="KW-1185">Reference proteome</keyword>
<accession>A0A0C3NHI6</accession>
<sequence>YGSSSIHSVVTFSNLLRSINVIVSTTAAAVSPIFKFHSTAVMNFISADYIFCAYLMLTLDLMLMVNAGPLYFEPFRFKTMCALEKYVAQSFLLVACHELHGRSGVCRLMARSITDRHALWVNISNLHCMSVLPAGVFDSLGFMDLIWLLGGYVCRSVYPFICAQSFLIKDDS</sequence>
<reference evidence="3" key="2">
    <citation type="submission" date="2015-01" db="EMBL/GenBank/DDBJ databases">
        <title>Evolutionary Origins and Diversification of the Mycorrhizal Mutualists.</title>
        <authorList>
            <consortium name="DOE Joint Genome Institute"/>
            <consortium name="Mycorrhizal Genomics Consortium"/>
            <person name="Kohler A."/>
            <person name="Kuo A."/>
            <person name="Nagy L.G."/>
            <person name="Floudas D."/>
            <person name="Copeland A."/>
            <person name="Barry K.W."/>
            <person name="Cichocki N."/>
            <person name="Veneault-Fourrey C."/>
            <person name="LaButti K."/>
            <person name="Lindquist E.A."/>
            <person name="Lipzen A."/>
            <person name="Lundell T."/>
            <person name="Morin E."/>
            <person name="Murat C."/>
            <person name="Riley R."/>
            <person name="Ohm R."/>
            <person name="Sun H."/>
            <person name="Tunlid A."/>
            <person name="Henrissat B."/>
            <person name="Grigoriev I.V."/>
            <person name="Hibbett D.S."/>
            <person name="Martin F."/>
        </authorList>
    </citation>
    <scope>NUCLEOTIDE SEQUENCE [LARGE SCALE GENOMIC DNA]</scope>
    <source>
        <strain evidence="3">Marx 270</strain>
    </source>
</reference>
<feature type="non-terminal residue" evidence="2">
    <location>
        <position position="1"/>
    </location>
</feature>
<dbReference type="AlphaFoldDB" id="A0A0C3NHI6"/>
<gene>
    <name evidence="2" type="ORF">M404DRAFT_166472</name>
</gene>
<dbReference type="HOGENOM" id="CLU_068912_2_1_1"/>